<accession>A0A0F9VNZ5</accession>
<proteinExistence type="predicted"/>
<gene>
    <name evidence="1" type="ORF">LCGC14_0461150</name>
</gene>
<dbReference type="AlphaFoldDB" id="A0A0F9VNZ5"/>
<reference evidence="1" key="1">
    <citation type="journal article" date="2015" name="Nature">
        <title>Complex archaea that bridge the gap between prokaryotes and eukaryotes.</title>
        <authorList>
            <person name="Spang A."/>
            <person name="Saw J.H."/>
            <person name="Jorgensen S.L."/>
            <person name="Zaremba-Niedzwiedzka K."/>
            <person name="Martijn J."/>
            <person name="Lind A.E."/>
            <person name="van Eijk R."/>
            <person name="Schleper C."/>
            <person name="Guy L."/>
            <person name="Ettema T.J."/>
        </authorList>
    </citation>
    <scope>NUCLEOTIDE SEQUENCE</scope>
</reference>
<protein>
    <submittedName>
        <fullName evidence="1">Uncharacterized protein</fullName>
    </submittedName>
</protein>
<dbReference type="EMBL" id="LAZR01000473">
    <property type="protein sequence ID" value="KKN67518.1"/>
    <property type="molecule type" value="Genomic_DNA"/>
</dbReference>
<organism evidence="1">
    <name type="scientific">marine sediment metagenome</name>
    <dbReference type="NCBI Taxonomy" id="412755"/>
    <lineage>
        <taxon>unclassified sequences</taxon>
        <taxon>metagenomes</taxon>
        <taxon>ecological metagenomes</taxon>
    </lineage>
</organism>
<feature type="non-terminal residue" evidence="1">
    <location>
        <position position="1"/>
    </location>
</feature>
<name>A0A0F9VNZ5_9ZZZZ</name>
<sequence>IFSNLASDLRKAFGDLRDLNEP</sequence>
<evidence type="ECO:0000313" key="1">
    <source>
        <dbReference type="EMBL" id="KKN67518.1"/>
    </source>
</evidence>
<comment type="caution">
    <text evidence="1">The sequence shown here is derived from an EMBL/GenBank/DDBJ whole genome shotgun (WGS) entry which is preliminary data.</text>
</comment>